<dbReference type="Gene3D" id="1.25.40.10">
    <property type="entry name" value="Tetratricopeptide repeat domain"/>
    <property type="match status" value="3"/>
</dbReference>
<organism evidence="3 4">
    <name type="scientific">Hymenobacter lutimineralis</name>
    <dbReference type="NCBI Taxonomy" id="2606448"/>
    <lineage>
        <taxon>Bacteria</taxon>
        <taxon>Pseudomonadati</taxon>
        <taxon>Bacteroidota</taxon>
        <taxon>Cytophagia</taxon>
        <taxon>Cytophagales</taxon>
        <taxon>Hymenobacteraceae</taxon>
        <taxon>Hymenobacter</taxon>
    </lineage>
</organism>
<gene>
    <name evidence="3" type="ORF">FY528_02370</name>
</gene>
<comment type="caution">
    <text evidence="3">The sequence shown here is derived from an EMBL/GenBank/DDBJ whole genome shotgun (WGS) entry which is preliminary data.</text>
</comment>
<dbReference type="EMBL" id="VTHL01000002">
    <property type="protein sequence ID" value="TYZ13278.1"/>
    <property type="molecule type" value="Genomic_DNA"/>
</dbReference>
<dbReference type="RefSeq" id="WP_149069401.1">
    <property type="nucleotide sequence ID" value="NZ_VTHL01000002.1"/>
</dbReference>
<dbReference type="SMART" id="SM00028">
    <property type="entry name" value="TPR"/>
    <property type="match status" value="6"/>
</dbReference>
<name>A0A5D6VF08_9BACT</name>
<feature type="transmembrane region" description="Helical" evidence="2">
    <location>
        <begin position="7"/>
        <end position="25"/>
    </location>
</feature>
<dbReference type="GO" id="GO:0097363">
    <property type="term" value="F:protein O-acetylglucosaminyltransferase activity"/>
    <property type="evidence" value="ECO:0007669"/>
    <property type="project" value="TreeGrafter"/>
</dbReference>
<accession>A0A5D6VF08</accession>
<keyword evidence="4" id="KW-1185">Reference proteome</keyword>
<dbReference type="PANTHER" id="PTHR44366">
    <property type="entry name" value="UDP-N-ACETYLGLUCOSAMINE--PEPTIDE N-ACETYLGLUCOSAMINYLTRANSFERASE 110 KDA SUBUNIT"/>
    <property type="match status" value="1"/>
</dbReference>
<dbReference type="GO" id="GO:0006493">
    <property type="term" value="P:protein O-linked glycosylation"/>
    <property type="evidence" value="ECO:0007669"/>
    <property type="project" value="InterPro"/>
</dbReference>
<evidence type="ECO:0000256" key="1">
    <source>
        <dbReference type="PROSITE-ProRule" id="PRU00339"/>
    </source>
</evidence>
<dbReference type="InterPro" id="IPR037919">
    <property type="entry name" value="OGT"/>
</dbReference>
<feature type="repeat" description="TPR" evidence="1">
    <location>
        <begin position="216"/>
        <end position="249"/>
    </location>
</feature>
<dbReference type="InterPro" id="IPR011990">
    <property type="entry name" value="TPR-like_helical_dom_sf"/>
</dbReference>
<dbReference type="AlphaFoldDB" id="A0A5D6VF08"/>
<evidence type="ECO:0000313" key="3">
    <source>
        <dbReference type="EMBL" id="TYZ13278.1"/>
    </source>
</evidence>
<sequence length="444" mass="49282">MTTPRRILYALLVVGFIATVGALLLRRPTAPLPQLKIRQGAMAAGGEWLNTRKAVAGLQARLRQQPNDHEAQLQLAQAFMQEGRVTGEHAYYDAAAVQLLDRVLRAEPDNFEALCCKASLSLTQHHFSEGLELARRAQAVNPHSGFVYGLLCDANVELGSYAAAVRMADKMNQIRPDLTAYSRVSYLREIHGDLPGAVEAMQMAVRAGVPGMEQTEWARVTLGHLYEITGNLEQAEKNYQQSLQYRPSYAYALAGLGRVERARQRYPAAIKQLEKARTLVADYAFTDELTDVYRLNGEPQKAQAAAREAIRQLDASADAAEADENVGHYVDRELAFAYLKTNELNKALEHAQIEYKRRPDNIDVCETMAWVHYKRGEYAAAAQYMKKARRTNSQNPTQLCRAGLIALKTGQASAGQALIKQALAINPYLEADLADEGRKLLAVR</sequence>
<proteinExistence type="predicted"/>
<dbReference type="Pfam" id="PF13424">
    <property type="entry name" value="TPR_12"/>
    <property type="match status" value="1"/>
</dbReference>
<evidence type="ECO:0000256" key="2">
    <source>
        <dbReference type="SAM" id="Phobius"/>
    </source>
</evidence>
<dbReference type="Pfam" id="PF13432">
    <property type="entry name" value="TPR_16"/>
    <property type="match status" value="1"/>
</dbReference>
<evidence type="ECO:0000313" key="4">
    <source>
        <dbReference type="Proteomes" id="UP000322791"/>
    </source>
</evidence>
<keyword evidence="2" id="KW-0812">Transmembrane</keyword>
<dbReference type="Proteomes" id="UP000322791">
    <property type="component" value="Unassembled WGS sequence"/>
</dbReference>
<keyword evidence="2" id="KW-0472">Membrane</keyword>
<reference evidence="3 4" key="1">
    <citation type="submission" date="2019-08" db="EMBL/GenBank/DDBJ databases">
        <authorList>
            <person name="Seo M.-J."/>
        </authorList>
    </citation>
    <scope>NUCLEOTIDE SEQUENCE [LARGE SCALE GENOMIC DNA]</scope>
    <source>
        <strain evidence="3 4">KIGAM108</strain>
    </source>
</reference>
<keyword evidence="1" id="KW-0802">TPR repeat</keyword>
<dbReference type="PROSITE" id="PS50005">
    <property type="entry name" value="TPR"/>
    <property type="match status" value="1"/>
</dbReference>
<dbReference type="SUPFAM" id="SSF48452">
    <property type="entry name" value="TPR-like"/>
    <property type="match status" value="1"/>
</dbReference>
<dbReference type="PANTHER" id="PTHR44366:SF1">
    <property type="entry name" value="UDP-N-ACETYLGLUCOSAMINE--PEPTIDE N-ACETYLGLUCOSAMINYLTRANSFERASE 110 KDA SUBUNIT"/>
    <property type="match status" value="1"/>
</dbReference>
<keyword evidence="2" id="KW-1133">Transmembrane helix</keyword>
<protein>
    <submittedName>
        <fullName evidence="3">Tetratricopeptide repeat protein</fullName>
    </submittedName>
</protein>
<dbReference type="InterPro" id="IPR019734">
    <property type="entry name" value="TPR_rpt"/>
</dbReference>